<dbReference type="AlphaFoldDB" id="A0A7W7EVH7"/>
<reference evidence="2 3" key="1">
    <citation type="submission" date="2020-08" db="EMBL/GenBank/DDBJ databases">
        <title>Genomic Encyclopedia of Type Strains, Phase IV (KMG-IV): sequencing the most valuable type-strain genomes for metagenomic binning, comparative biology and taxonomic classification.</title>
        <authorList>
            <person name="Goeker M."/>
        </authorList>
    </citation>
    <scope>NUCLEOTIDE SEQUENCE [LARGE SCALE GENOMIC DNA]</scope>
    <source>
        <strain evidence="2 3">DSM 17507</strain>
    </source>
</reference>
<dbReference type="Pfam" id="PF13561">
    <property type="entry name" value="adh_short_C2"/>
    <property type="match status" value="1"/>
</dbReference>
<dbReference type="CDD" id="cd05233">
    <property type="entry name" value="SDR_c"/>
    <property type="match status" value="1"/>
</dbReference>
<dbReference type="OrthoDB" id="9789398at2"/>
<accession>A0A7W7EVH7</accession>
<keyword evidence="3" id="KW-1185">Reference proteome</keyword>
<gene>
    <name evidence="2" type="ORF">GGR37_003764</name>
</gene>
<sequence>MTGILEGRVAIVTGSGRGIGRGIAVELAREGAKVVVASRSQGSIDDTLSLVARAGGTAVGQICDVGEHADIVATVERAVSAFGGLDILVNNAQAFGTKDAPDSSPVLTGIEKFRDAEWDLTFQTGPTASYLFMKAAFPHLVASGRGRIINFGSYWGQAGNEGSVAYNAAKEAIRGLSRTAAREWGKHAITCNVINPAIETDALRNHTGGDPAATAAAAAGIPLRRFGDIFADGGRIAVFLASDDASFLTGMTFQVDGGLFMYP</sequence>
<dbReference type="InterPro" id="IPR036291">
    <property type="entry name" value="NAD(P)-bd_dom_sf"/>
</dbReference>
<dbReference type="EMBL" id="JACHOA010000008">
    <property type="protein sequence ID" value="MBB4615468.1"/>
    <property type="molecule type" value="Genomic_DNA"/>
</dbReference>
<dbReference type="RefSeq" id="WP_144907292.1">
    <property type="nucleotide sequence ID" value="NZ_JACHOA010000008.1"/>
</dbReference>
<dbReference type="PRINTS" id="PR00080">
    <property type="entry name" value="SDRFAMILY"/>
</dbReference>
<dbReference type="PANTHER" id="PTHR42760:SF40">
    <property type="entry name" value="3-OXOACYL-[ACYL-CARRIER-PROTEIN] REDUCTASE, CHLOROPLASTIC"/>
    <property type="match status" value="1"/>
</dbReference>
<dbReference type="Proteomes" id="UP000538566">
    <property type="component" value="Unassembled WGS sequence"/>
</dbReference>
<comment type="caution">
    <text evidence="2">The sequence shown here is derived from an EMBL/GenBank/DDBJ whole genome shotgun (WGS) entry which is preliminary data.</text>
</comment>
<dbReference type="InterPro" id="IPR020904">
    <property type="entry name" value="Sc_DH/Rdtase_CS"/>
</dbReference>
<proteinExistence type="inferred from homology"/>
<dbReference type="GO" id="GO:0030497">
    <property type="term" value="P:fatty acid elongation"/>
    <property type="evidence" value="ECO:0007669"/>
    <property type="project" value="TreeGrafter"/>
</dbReference>
<evidence type="ECO:0000313" key="3">
    <source>
        <dbReference type="Proteomes" id="UP000538566"/>
    </source>
</evidence>
<dbReference type="InterPro" id="IPR002347">
    <property type="entry name" value="SDR_fam"/>
</dbReference>
<dbReference type="PROSITE" id="PS00061">
    <property type="entry name" value="ADH_SHORT"/>
    <property type="match status" value="1"/>
</dbReference>
<organism evidence="2 3">
    <name type="scientific">Novosphingobium taihuense</name>
    <dbReference type="NCBI Taxonomy" id="260085"/>
    <lineage>
        <taxon>Bacteria</taxon>
        <taxon>Pseudomonadati</taxon>
        <taxon>Pseudomonadota</taxon>
        <taxon>Alphaproteobacteria</taxon>
        <taxon>Sphingomonadales</taxon>
        <taxon>Sphingomonadaceae</taxon>
        <taxon>Novosphingobium</taxon>
    </lineage>
</organism>
<evidence type="ECO:0000313" key="2">
    <source>
        <dbReference type="EMBL" id="MBB4615468.1"/>
    </source>
</evidence>
<dbReference type="GO" id="GO:0016616">
    <property type="term" value="F:oxidoreductase activity, acting on the CH-OH group of donors, NAD or NADP as acceptor"/>
    <property type="evidence" value="ECO:0007669"/>
    <property type="project" value="TreeGrafter"/>
</dbReference>
<dbReference type="PANTHER" id="PTHR42760">
    <property type="entry name" value="SHORT-CHAIN DEHYDROGENASES/REDUCTASES FAMILY MEMBER"/>
    <property type="match status" value="1"/>
</dbReference>
<dbReference type="Gene3D" id="3.40.50.720">
    <property type="entry name" value="NAD(P)-binding Rossmann-like Domain"/>
    <property type="match status" value="1"/>
</dbReference>
<dbReference type="SUPFAM" id="SSF51735">
    <property type="entry name" value="NAD(P)-binding Rossmann-fold domains"/>
    <property type="match status" value="1"/>
</dbReference>
<name>A0A7W7EVH7_9SPHN</name>
<comment type="similarity">
    <text evidence="1">Belongs to the short-chain dehydrogenases/reductases (SDR) family.</text>
</comment>
<dbReference type="PRINTS" id="PR00081">
    <property type="entry name" value="GDHRDH"/>
</dbReference>
<evidence type="ECO:0000256" key="1">
    <source>
        <dbReference type="ARBA" id="ARBA00006484"/>
    </source>
</evidence>
<dbReference type="FunFam" id="3.40.50.720:FF:000084">
    <property type="entry name" value="Short-chain dehydrogenase reductase"/>
    <property type="match status" value="1"/>
</dbReference>
<protein>
    <submittedName>
        <fullName evidence="2">NAD(P)-dependent dehydrogenase (Short-subunit alcohol dehydrogenase family)</fullName>
    </submittedName>
</protein>